<dbReference type="InterPro" id="IPR037066">
    <property type="entry name" value="Plug_dom_sf"/>
</dbReference>
<keyword evidence="10" id="KW-0732">Signal</keyword>
<evidence type="ECO:0000259" key="11">
    <source>
        <dbReference type="Pfam" id="PF00593"/>
    </source>
</evidence>
<dbReference type="SUPFAM" id="SSF49464">
    <property type="entry name" value="Carboxypeptidase regulatory domain-like"/>
    <property type="match status" value="1"/>
</dbReference>
<dbReference type="Pfam" id="PF07715">
    <property type="entry name" value="Plug"/>
    <property type="match status" value="1"/>
</dbReference>
<dbReference type="STRING" id="692418.SAMN04488029_3229"/>
<evidence type="ECO:0000256" key="1">
    <source>
        <dbReference type="ARBA" id="ARBA00004571"/>
    </source>
</evidence>
<dbReference type="PROSITE" id="PS00018">
    <property type="entry name" value="EF_HAND_1"/>
    <property type="match status" value="1"/>
</dbReference>
<dbReference type="InterPro" id="IPR036942">
    <property type="entry name" value="Beta-barrel_TonB_sf"/>
</dbReference>
<dbReference type="NCBIfam" id="TIGR04056">
    <property type="entry name" value="OMP_RagA_SusC"/>
    <property type="match status" value="1"/>
</dbReference>
<dbReference type="Proteomes" id="UP000192472">
    <property type="component" value="Unassembled WGS sequence"/>
</dbReference>
<feature type="signal peptide" evidence="10">
    <location>
        <begin position="1"/>
        <end position="26"/>
    </location>
</feature>
<evidence type="ECO:0000313" key="14">
    <source>
        <dbReference type="Proteomes" id="UP000192472"/>
    </source>
</evidence>
<sequence length="1039" mass="113267">MNCLQKNQRLLMLLLGLSFLSFSTLAQTASVSGTITSSSDGQGLPGVNVVVKGTTEGTITDLDGAYRVEVESGAILVFSSIGFVTQEIPVGSRSAIDVSLAEDIQQLGEVVVIGYGTQKKSDLTGAISSVKGDEIRKFSSNSPVDALQGQMAGVNIIKGSGGPTANTRITIRGLRSVNGTNPLVIVDGLQGDINAINPDDIASVEVLKDAAAASIYGSLAANGVIIVTTKSGESGVPQLEFSSYFGVDKIQNTLNFANASQYTQIVQAVADNGGRSEPDFINQGWAANTNWMDEMFSDAAFSNYNITVKGGSEKTKYMLSGSYNKREGILLDEQRDKKQVRTKLGTTVGRLSLDANIFYSQMDDNFFTGNINNGYEIMPIVPVLDASKAYGYGYISDDDYADQPDHENPIGENAYKDATRKIKNLVTNFSATVDIIDGLKATGRIGIDNRDTDNYTRFRPHQVANKRQTRFHYLEESNNHELNRNVEGFMNYDKTFGDHTFGLMVGASRQDIEEDWMSTSVEGKQILDDGTEEPIGFNEDDFNTFDAGAGGVFNASGSGYEVTRMSQYGRVNYAFADRYFVQASVRRDGSSRFGASNRYGTFPSAAIGWKLSNESFFNIETISFLKLKVSWGKLGSEAALGAYDFAVFTSGPYRYPFGVSETQGFGRTFRAFPNPSLRWEAATTINVGVNFGLFADRLIGELNYYKRNTEDMIIPQVLPASSGFWDPFVNAGDAVNKGIELELTYRKNTGDFQYSISGNISHNSNEITKVVSEGDEYFGGPTTLDGTSANISKLGYPIGAFFVYQTDGIFQDQTEVDAHTGTDAEGNTVVVQPDAAPGDVRFTDVNGDGVLNNEDLVYAGSGMPKFNFGLNLTAEYKGFDFTVSLYGASGHKLYNAVRQNYEGFDNYRNHLATGVNAWTPSNTNTDIPRAVYGDPNQNASRNSTRFIENGNYVRVRNIQLGYTIPSLLTDKIGISKVRVYVSGQNLFTFTNYSGIDPEISTSYSNYEDSDNANAALNIGTDYATYPNIKTMLVGLQVNF</sequence>
<evidence type="ECO:0000256" key="7">
    <source>
        <dbReference type="ARBA" id="ARBA00023237"/>
    </source>
</evidence>
<dbReference type="PROSITE" id="PS52016">
    <property type="entry name" value="TONB_DEPENDENT_REC_3"/>
    <property type="match status" value="1"/>
</dbReference>
<evidence type="ECO:0000259" key="12">
    <source>
        <dbReference type="Pfam" id="PF07715"/>
    </source>
</evidence>
<feature type="chain" id="PRO_5012800218" evidence="10">
    <location>
        <begin position="27"/>
        <end position="1039"/>
    </location>
</feature>
<accession>A0A1W2GKR3</accession>
<evidence type="ECO:0000313" key="13">
    <source>
        <dbReference type="EMBL" id="SMD37082.1"/>
    </source>
</evidence>
<keyword evidence="5 9" id="KW-0798">TonB box</keyword>
<dbReference type="Pfam" id="PF00593">
    <property type="entry name" value="TonB_dep_Rec_b-barrel"/>
    <property type="match status" value="1"/>
</dbReference>
<dbReference type="InterPro" id="IPR023997">
    <property type="entry name" value="TonB-dep_OMP_SusC/RagA_CS"/>
</dbReference>
<keyword evidence="4 8" id="KW-0812">Transmembrane</keyword>
<feature type="domain" description="TonB-dependent receptor-like beta-barrel" evidence="11">
    <location>
        <begin position="389"/>
        <end position="986"/>
    </location>
</feature>
<dbReference type="Pfam" id="PF13715">
    <property type="entry name" value="CarbopepD_reg_2"/>
    <property type="match status" value="1"/>
</dbReference>
<organism evidence="13 14">
    <name type="scientific">Reichenbachiella faecimaris</name>
    <dbReference type="NCBI Taxonomy" id="692418"/>
    <lineage>
        <taxon>Bacteria</taxon>
        <taxon>Pseudomonadati</taxon>
        <taxon>Bacteroidota</taxon>
        <taxon>Cytophagia</taxon>
        <taxon>Cytophagales</taxon>
        <taxon>Reichenbachiellaceae</taxon>
        <taxon>Reichenbachiella</taxon>
    </lineage>
</organism>
<evidence type="ECO:0000256" key="6">
    <source>
        <dbReference type="ARBA" id="ARBA00023136"/>
    </source>
</evidence>
<keyword evidence="6 8" id="KW-0472">Membrane</keyword>
<evidence type="ECO:0000256" key="8">
    <source>
        <dbReference type="PROSITE-ProRule" id="PRU01360"/>
    </source>
</evidence>
<comment type="similarity">
    <text evidence="8 9">Belongs to the TonB-dependent receptor family.</text>
</comment>
<gene>
    <name evidence="13" type="ORF">SAMN04488029_3229</name>
</gene>
<dbReference type="SUPFAM" id="SSF56935">
    <property type="entry name" value="Porins"/>
    <property type="match status" value="1"/>
</dbReference>
<dbReference type="Gene3D" id="2.40.170.20">
    <property type="entry name" value="TonB-dependent receptor, beta-barrel domain"/>
    <property type="match status" value="1"/>
</dbReference>
<evidence type="ECO:0000256" key="10">
    <source>
        <dbReference type="SAM" id="SignalP"/>
    </source>
</evidence>
<dbReference type="AlphaFoldDB" id="A0A1W2GKR3"/>
<evidence type="ECO:0000256" key="2">
    <source>
        <dbReference type="ARBA" id="ARBA00022448"/>
    </source>
</evidence>
<dbReference type="GO" id="GO:0009279">
    <property type="term" value="C:cell outer membrane"/>
    <property type="evidence" value="ECO:0007669"/>
    <property type="project" value="UniProtKB-SubCell"/>
</dbReference>
<dbReference type="InterPro" id="IPR012910">
    <property type="entry name" value="Plug_dom"/>
</dbReference>
<reference evidence="13 14" key="1">
    <citation type="submission" date="2017-04" db="EMBL/GenBank/DDBJ databases">
        <authorList>
            <person name="Afonso C.L."/>
            <person name="Miller P.J."/>
            <person name="Scott M.A."/>
            <person name="Spackman E."/>
            <person name="Goraichik I."/>
            <person name="Dimitrov K.M."/>
            <person name="Suarez D.L."/>
            <person name="Swayne D.E."/>
        </authorList>
    </citation>
    <scope>NUCLEOTIDE SEQUENCE [LARGE SCALE GENOMIC DNA]</scope>
    <source>
        <strain evidence="13 14">DSM 26133</strain>
    </source>
</reference>
<name>A0A1W2GKR3_REIFA</name>
<evidence type="ECO:0000256" key="9">
    <source>
        <dbReference type="RuleBase" id="RU003357"/>
    </source>
</evidence>
<keyword evidence="2 8" id="KW-0813">Transport</keyword>
<dbReference type="EMBL" id="FWYF01000003">
    <property type="protein sequence ID" value="SMD37082.1"/>
    <property type="molecule type" value="Genomic_DNA"/>
</dbReference>
<dbReference type="InterPro" id="IPR000531">
    <property type="entry name" value="Beta-barrel_TonB"/>
</dbReference>
<dbReference type="Gene3D" id="2.170.130.10">
    <property type="entry name" value="TonB-dependent receptor, plug domain"/>
    <property type="match status" value="1"/>
</dbReference>
<dbReference type="InterPro" id="IPR039426">
    <property type="entry name" value="TonB-dep_rcpt-like"/>
</dbReference>
<keyword evidence="3 8" id="KW-1134">Transmembrane beta strand</keyword>
<dbReference type="NCBIfam" id="TIGR04057">
    <property type="entry name" value="SusC_RagA_signa"/>
    <property type="match status" value="1"/>
</dbReference>
<keyword evidence="14" id="KW-1185">Reference proteome</keyword>
<evidence type="ECO:0000256" key="3">
    <source>
        <dbReference type="ARBA" id="ARBA00022452"/>
    </source>
</evidence>
<protein>
    <submittedName>
        <fullName evidence="13">TonB-linked outer membrane protein, SusC/RagA family</fullName>
    </submittedName>
</protein>
<dbReference type="Gene3D" id="2.60.40.1120">
    <property type="entry name" value="Carboxypeptidase-like, regulatory domain"/>
    <property type="match status" value="1"/>
</dbReference>
<proteinExistence type="inferred from homology"/>
<evidence type="ECO:0000256" key="4">
    <source>
        <dbReference type="ARBA" id="ARBA00022692"/>
    </source>
</evidence>
<evidence type="ECO:0000256" key="5">
    <source>
        <dbReference type="ARBA" id="ARBA00023077"/>
    </source>
</evidence>
<dbReference type="InterPro" id="IPR023996">
    <property type="entry name" value="TonB-dep_OMP_SusC/RagA"/>
</dbReference>
<dbReference type="InterPro" id="IPR018247">
    <property type="entry name" value="EF_Hand_1_Ca_BS"/>
</dbReference>
<comment type="subcellular location">
    <subcellularLocation>
        <location evidence="1 8">Cell outer membrane</location>
        <topology evidence="1 8">Multi-pass membrane protein</topology>
    </subcellularLocation>
</comment>
<keyword evidence="7 8" id="KW-0998">Cell outer membrane</keyword>
<feature type="domain" description="TonB-dependent receptor plug" evidence="12">
    <location>
        <begin position="120"/>
        <end position="224"/>
    </location>
</feature>
<dbReference type="InterPro" id="IPR008969">
    <property type="entry name" value="CarboxyPept-like_regulatory"/>
</dbReference>